<dbReference type="EC" id="3.1.1.47" evidence="1"/>
<dbReference type="PANTHER" id="PTHR10272">
    <property type="entry name" value="PLATELET-ACTIVATING FACTOR ACETYLHYDROLASE"/>
    <property type="match status" value="1"/>
</dbReference>
<dbReference type="Gene3D" id="3.40.50.1820">
    <property type="entry name" value="alpha/beta hydrolase"/>
    <property type="match status" value="1"/>
</dbReference>
<evidence type="ECO:0000313" key="6">
    <source>
        <dbReference type="EMBL" id="GAX14413.1"/>
    </source>
</evidence>
<accession>A0A1Z5JK78</accession>
<evidence type="ECO:0000256" key="1">
    <source>
        <dbReference type="ARBA" id="ARBA00013201"/>
    </source>
</evidence>
<keyword evidence="5" id="KW-1133">Transmembrane helix</keyword>
<gene>
    <name evidence="6" type="ORF">FisN_11Hh128</name>
</gene>
<name>A0A1Z5JK78_FISSO</name>
<dbReference type="InParanoid" id="A0A1Z5JK78"/>
<keyword evidence="5" id="KW-0472">Membrane</keyword>
<dbReference type="Pfam" id="PF03403">
    <property type="entry name" value="PAF-AH_p_II"/>
    <property type="match status" value="1"/>
</dbReference>
<keyword evidence="4" id="KW-0443">Lipid metabolism</keyword>
<evidence type="ECO:0000256" key="4">
    <source>
        <dbReference type="ARBA" id="ARBA00023098"/>
    </source>
</evidence>
<protein>
    <recommendedName>
        <fullName evidence="1">1-alkyl-2-acetylglycerophosphocholine esterase</fullName>
        <ecNumber evidence="1">3.1.1.47</ecNumber>
    </recommendedName>
</protein>
<dbReference type="Proteomes" id="UP000198406">
    <property type="component" value="Unassembled WGS sequence"/>
</dbReference>
<dbReference type="OrthoDB" id="2363873at2759"/>
<reference evidence="6 7" key="1">
    <citation type="journal article" date="2015" name="Plant Cell">
        <title>Oil accumulation by the oleaginous diatom Fistulifera solaris as revealed by the genome and transcriptome.</title>
        <authorList>
            <person name="Tanaka T."/>
            <person name="Maeda Y."/>
            <person name="Veluchamy A."/>
            <person name="Tanaka M."/>
            <person name="Abida H."/>
            <person name="Marechal E."/>
            <person name="Bowler C."/>
            <person name="Muto M."/>
            <person name="Sunaga Y."/>
            <person name="Tanaka M."/>
            <person name="Yoshino T."/>
            <person name="Taniguchi T."/>
            <person name="Fukuda Y."/>
            <person name="Nemoto M."/>
            <person name="Matsumoto M."/>
            <person name="Wong P.S."/>
            <person name="Aburatani S."/>
            <person name="Fujibuchi W."/>
        </authorList>
    </citation>
    <scope>NUCLEOTIDE SEQUENCE [LARGE SCALE GENOMIC DNA]</scope>
    <source>
        <strain evidence="6 7">JPCC DA0580</strain>
    </source>
</reference>
<evidence type="ECO:0000256" key="3">
    <source>
        <dbReference type="ARBA" id="ARBA00022963"/>
    </source>
</evidence>
<keyword evidence="3" id="KW-0442">Lipid degradation</keyword>
<evidence type="ECO:0000256" key="5">
    <source>
        <dbReference type="SAM" id="Phobius"/>
    </source>
</evidence>
<sequence>MIVSLVSKMIGGLQPIPRHIAIDLHTLLCMLYVNFTSIRTTSNLYVLLFSFGFLLFTCGPTGRWSISLPMIPFIVIQLLRRIPLFSRFGWSRGLLGFLGFSFVVLAAVLCILLPAVQIPSPDGPYRVGIREFHLPVDFSDDNTTCTSHSELPVKLFFPTLDPPGQYPYLNPSLADEYCRKMMQFGAPPPLQSHGWMLHHWKLASIPAKPNATLLPLDRRLPIVVFSHGLGGTADVYSYQTMALASQGYVVLVLTHQDRSAPVVALSNGTELHYDFELAKLLLEEKHLDYVKERRRRTDHRVQEFIAAVEAIHHMDQHDIPGLGISFRGRLSKSETFFMGHSFGGATALTAGKRRPDLVTAVVAHEPAVDWMPDDARHSLLSPTLLQDFDHSWHGGTGGYEGFVPAGDEGSIHEKDMLILFSQEWRDKKWAGSDALEEMYARKRLGTDSGISACKSIPDISHNEFSDTCLMTPVWVGRATGITGKRNPVETAKDIEHMTKVFLEAVRQRSK</sequence>
<feature type="transmembrane region" description="Helical" evidence="5">
    <location>
        <begin position="94"/>
        <end position="116"/>
    </location>
</feature>
<organism evidence="6 7">
    <name type="scientific">Fistulifera solaris</name>
    <name type="common">Oleaginous diatom</name>
    <dbReference type="NCBI Taxonomy" id="1519565"/>
    <lineage>
        <taxon>Eukaryota</taxon>
        <taxon>Sar</taxon>
        <taxon>Stramenopiles</taxon>
        <taxon>Ochrophyta</taxon>
        <taxon>Bacillariophyta</taxon>
        <taxon>Bacillariophyceae</taxon>
        <taxon>Bacillariophycidae</taxon>
        <taxon>Naviculales</taxon>
        <taxon>Naviculaceae</taxon>
        <taxon>Fistulifera</taxon>
    </lineage>
</organism>
<keyword evidence="2 6" id="KW-0378">Hydrolase</keyword>
<dbReference type="EMBL" id="BDSP01000080">
    <property type="protein sequence ID" value="GAX14413.1"/>
    <property type="molecule type" value="Genomic_DNA"/>
</dbReference>
<comment type="caution">
    <text evidence="6">The sequence shown here is derived from an EMBL/GenBank/DDBJ whole genome shotgun (WGS) entry which is preliminary data.</text>
</comment>
<dbReference type="AlphaFoldDB" id="A0A1Z5JK78"/>
<dbReference type="GO" id="GO:0016042">
    <property type="term" value="P:lipid catabolic process"/>
    <property type="evidence" value="ECO:0007669"/>
    <property type="project" value="UniProtKB-KW"/>
</dbReference>
<keyword evidence="5" id="KW-0812">Transmembrane</keyword>
<evidence type="ECO:0000256" key="2">
    <source>
        <dbReference type="ARBA" id="ARBA00022801"/>
    </source>
</evidence>
<dbReference type="InterPro" id="IPR029058">
    <property type="entry name" value="AB_hydrolase_fold"/>
</dbReference>
<feature type="transmembrane region" description="Helical" evidence="5">
    <location>
        <begin position="42"/>
        <end position="58"/>
    </location>
</feature>
<proteinExistence type="predicted"/>
<dbReference type="PANTHER" id="PTHR10272:SF0">
    <property type="entry name" value="PLATELET-ACTIVATING FACTOR ACETYLHYDROLASE"/>
    <property type="match status" value="1"/>
</dbReference>
<dbReference type="GO" id="GO:0003847">
    <property type="term" value="F:1-alkyl-2-acetylglycerophosphocholine esterase activity"/>
    <property type="evidence" value="ECO:0007669"/>
    <property type="project" value="UniProtKB-EC"/>
</dbReference>
<keyword evidence="7" id="KW-1185">Reference proteome</keyword>
<dbReference type="SUPFAM" id="SSF53474">
    <property type="entry name" value="alpha/beta-Hydrolases"/>
    <property type="match status" value="1"/>
</dbReference>
<evidence type="ECO:0000313" key="7">
    <source>
        <dbReference type="Proteomes" id="UP000198406"/>
    </source>
</evidence>